<dbReference type="InterPro" id="IPR006119">
    <property type="entry name" value="Resolv_N"/>
</dbReference>
<dbReference type="GO" id="GO:0003677">
    <property type="term" value="F:DNA binding"/>
    <property type="evidence" value="ECO:0007669"/>
    <property type="project" value="UniProtKB-KW"/>
</dbReference>
<evidence type="ECO:0000313" key="6">
    <source>
        <dbReference type="EMBL" id="MBC2664157.1"/>
    </source>
</evidence>
<comment type="caution">
    <text evidence="6">The sequence shown here is derived from an EMBL/GenBank/DDBJ whole genome shotgun (WGS) entry which is preliminary data.</text>
</comment>
<dbReference type="GO" id="GO:0000150">
    <property type="term" value="F:DNA strand exchange activity"/>
    <property type="evidence" value="ECO:0007669"/>
    <property type="project" value="InterPro"/>
</dbReference>
<dbReference type="Gene3D" id="3.40.50.1390">
    <property type="entry name" value="Resolvase, N-terminal catalytic domain"/>
    <property type="match status" value="1"/>
</dbReference>
<dbReference type="PANTHER" id="PTHR30461">
    <property type="entry name" value="DNA-INVERTASE FROM LAMBDOID PROPHAGE"/>
    <property type="match status" value="1"/>
</dbReference>
<organism evidence="6 7">
    <name type="scientific">Novosphingobium flavum</name>
    <dbReference type="NCBI Taxonomy" id="1778672"/>
    <lineage>
        <taxon>Bacteria</taxon>
        <taxon>Pseudomonadati</taxon>
        <taxon>Pseudomonadota</taxon>
        <taxon>Alphaproteobacteria</taxon>
        <taxon>Sphingomonadales</taxon>
        <taxon>Sphingomonadaceae</taxon>
        <taxon>Novosphingobium</taxon>
    </lineage>
</organism>
<dbReference type="PROSITE" id="PS00398">
    <property type="entry name" value="RECOMBINASES_2"/>
    <property type="match status" value="1"/>
</dbReference>
<evidence type="ECO:0000259" key="5">
    <source>
        <dbReference type="PROSITE" id="PS51736"/>
    </source>
</evidence>
<evidence type="ECO:0000256" key="4">
    <source>
        <dbReference type="PIRSR" id="PIRSR606118-50"/>
    </source>
</evidence>
<dbReference type="EMBL" id="JACLAW010000001">
    <property type="protein sequence ID" value="MBC2664157.1"/>
    <property type="molecule type" value="Genomic_DNA"/>
</dbReference>
<dbReference type="RefSeq" id="WP_185662401.1">
    <property type="nucleotide sequence ID" value="NZ_JACLAW010000001.1"/>
</dbReference>
<keyword evidence="7" id="KW-1185">Reference proteome</keyword>
<protein>
    <submittedName>
        <fullName evidence="6">Recombinase family protein</fullName>
    </submittedName>
</protein>
<dbReference type="InterPro" id="IPR050639">
    <property type="entry name" value="SSR_resolvase"/>
</dbReference>
<gene>
    <name evidence="6" type="ORF">H7F51_01350</name>
</gene>
<keyword evidence="3" id="KW-0233">DNA recombination</keyword>
<evidence type="ECO:0000256" key="3">
    <source>
        <dbReference type="ARBA" id="ARBA00023172"/>
    </source>
</evidence>
<dbReference type="PANTHER" id="PTHR30461:SF2">
    <property type="entry name" value="SERINE RECOMBINASE PINE-RELATED"/>
    <property type="match status" value="1"/>
</dbReference>
<dbReference type="Pfam" id="PF00239">
    <property type="entry name" value="Resolvase"/>
    <property type="match status" value="1"/>
</dbReference>
<dbReference type="Proteomes" id="UP000566813">
    <property type="component" value="Unassembled WGS sequence"/>
</dbReference>
<dbReference type="AlphaFoldDB" id="A0A7X1FPH3"/>
<sequence>MKLGYARVSKGEGNLEIQIEALRAAGAVRIWQDHDVSGSAVIKPGFIEMLAYAAPGDEIVVWRLDRLARSLITLMVELETLGKRQVEFHSLTEGIATNEKSGGSFFHAIAAFRSFERDVLQERADAERKWPRQPGPA</sequence>
<evidence type="ECO:0000256" key="1">
    <source>
        <dbReference type="ARBA" id="ARBA00022908"/>
    </source>
</evidence>
<proteinExistence type="predicted"/>
<evidence type="ECO:0000313" key="7">
    <source>
        <dbReference type="Proteomes" id="UP000566813"/>
    </source>
</evidence>
<feature type="domain" description="Resolvase/invertase-type recombinase catalytic" evidence="5">
    <location>
        <begin position="1"/>
        <end position="135"/>
    </location>
</feature>
<dbReference type="CDD" id="cd03768">
    <property type="entry name" value="SR_ResInv"/>
    <property type="match status" value="1"/>
</dbReference>
<dbReference type="PROSITE" id="PS51736">
    <property type="entry name" value="RECOMBINASES_3"/>
    <property type="match status" value="1"/>
</dbReference>
<feature type="active site" description="O-(5'-phospho-DNA)-serine intermediate" evidence="4">
    <location>
        <position position="9"/>
    </location>
</feature>
<keyword evidence="1" id="KW-0229">DNA integration</keyword>
<dbReference type="SMART" id="SM00857">
    <property type="entry name" value="Resolvase"/>
    <property type="match status" value="1"/>
</dbReference>
<dbReference type="InterPro" id="IPR006118">
    <property type="entry name" value="Recombinase_CS"/>
</dbReference>
<keyword evidence="2" id="KW-0238">DNA-binding</keyword>
<reference evidence="6 7" key="1">
    <citation type="submission" date="2020-08" db="EMBL/GenBank/DDBJ databases">
        <title>The genome sequence of type strain Novosphingobium flavum NBRC 111647.</title>
        <authorList>
            <person name="Liu Y."/>
        </authorList>
    </citation>
    <scope>NUCLEOTIDE SEQUENCE [LARGE SCALE GENOMIC DNA]</scope>
    <source>
        <strain evidence="6 7">NBRC 111647</strain>
    </source>
</reference>
<dbReference type="GO" id="GO:0015074">
    <property type="term" value="P:DNA integration"/>
    <property type="evidence" value="ECO:0007669"/>
    <property type="project" value="UniProtKB-KW"/>
</dbReference>
<dbReference type="InterPro" id="IPR036162">
    <property type="entry name" value="Resolvase-like_N_sf"/>
</dbReference>
<dbReference type="SUPFAM" id="SSF53041">
    <property type="entry name" value="Resolvase-like"/>
    <property type="match status" value="1"/>
</dbReference>
<accession>A0A7X1FPH3</accession>
<name>A0A7X1FPH3_9SPHN</name>
<evidence type="ECO:0000256" key="2">
    <source>
        <dbReference type="ARBA" id="ARBA00023125"/>
    </source>
</evidence>